<proteinExistence type="predicted"/>
<gene>
    <name evidence="1" type="ORF">CR513_59382</name>
</gene>
<dbReference type="InterPro" id="IPR043502">
    <property type="entry name" value="DNA/RNA_pol_sf"/>
</dbReference>
<comment type="caution">
    <text evidence="1">The sequence shown here is derived from an EMBL/GenBank/DDBJ whole genome shotgun (WGS) entry which is preliminary data.</text>
</comment>
<accession>A0A371E8E2</accession>
<dbReference type="EMBL" id="QJKJ01015576">
    <property type="protein sequence ID" value="RDX62304.1"/>
    <property type="molecule type" value="Genomic_DNA"/>
</dbReference>
<evidence type="ECO:0000313" key="1">
    <source>
        <dbReference type="EMBL" id="RDX62304.1"/>
    </source>
</evidence>
<dbReference type="Proteomes" id="UP000257109">
    <property type="component" value="Unassembled WGS sequence"/>
</dbReference>
<organism evidence="1 2">
    <name type="scientific">Mucuna pruriens</name>
    <name type="common">Velvet bean</name>
    <name type="synonym">Dolichos pruriens</name>
    <dbReference type="NCBI Taxonomy" id="157652"/>
    <lineage>
        <taxon>Eukaryota</taxon>
        <taxon>Viridiplantae</taxon>
        <taxon>Streptophyta</taxon>
        <taxon>Embryophyta</taxon>
        <taxon>Tracheophyta</taxon>
        <taxon>Spermatophyta</taxon>
        <taxon>Magnoliopsida</taxon>
        <taxon>eudicotyledons</taxon>
        <taxon>Gunneridae</taxon>
        <taxon>Pentapetalae</taxon>
        <taxon>rosids</taxon>
        <taxon>fabids</taxon>
        <taxon>Fabales</taxon>
        <taxon>Fabaceae</taxon>
        <taxon>Papilionoideae</taxon>
        <taxon>50 kb inversion clade</taxon>
        <taxon>NPAAA clade</taxon>
        <taxon>indigoferoid/millettioid clade</taxon>
        <taxon>Phaseoleae</taxon>
        <taxon>Mucuna</taxon>
    </lineage>
</organism>
<keyword evidence="2" id="KW-1185">Reference proteome</keyword>
<protein>
    <submittedName>
        <fullName evidence="1">Uncharacterized protein</fullName>
    </submittedName>
</protein>
<dbReference type="AlphaFoldDB" id="A0A371E8E2"/>
<evidence type="ECO:0000313" key="2">
    <source>
        <dbReference type="Proteomes" id="UP000257109"/>
    </source>
</evidence>
<feature type="non-terminal residue" evidence="1">
    <location>
        <position position="1"/>
    </location>
</feature>
<reference evidence="1" key="1">
    <citation type="submission" date="2018-05" db="EMBL/GenBank/DDBJ databases">
        <title>Draft genome of Mucuna pruriens seed.</title>
        <authorList>
            <person name="Nnadi N.E."/>
            <person name="Vos R."/>
            <person name="Hasami M.H."/>
            <person name="Devisetty U.K."/>
            <person name="Aguiy J.C."/>
        </authorList>
    </citation>
    <scope>NUCLEOTIDE SEQUENCE [LARGE SCALE GENOMIC DNA]</scope>
    <source>
        <strain evidence="1">JCA_2017</strain>
    </source>
</reference>
<dbReference type="Gene3D" id="3.10.10.10">
    <property type="entry name" value="HIV Type 1 Reverse Transcriptase, subunit A, domain 1"/>
    <property type="match status" value="1"/>
</dbReference>
<dbReference type="SUPFAM" id="SSF56672">
    <property type="entry name" value="DNA/RNA polymerases"/>
    <property type="match status" value="1"/>
</dbReference>
<sequence>MCQAKAKTPGVQAKTLHKGATLYVFLKPPTSFPMINFATLTRPNGERLVKVLRDNKEAFGWTIHDIKSNNPAVCTHWINMEDKYEPRTLSQRHLNPNTKEVVKGEVLNLLDTGIIYPIFDSKCVSLVEYVAKKGGTTVMKNDQKELITDMNITTVWMGTLVICKSPWQRNIKKKLFKLAHMRHLHIKGCPLVYVMLLPPF</sequence>
<name>A0A371E8E2_MUCPR</name>
<dbReference type="OrthoDB" id="1738562at2759"/>